<feature type="transmembrane region" description="Helical" evidence="1">
    <location>
        <begin position="35"/>
        <end position="55"/>
    </location>
</feature>
<accession>A0ABV7U386</accession>
<reference evidence="3" key="1">
    <citation type="journal article" date="2019" name="Int. J. Syst. Evol. Microbiol.">
        <title>The Global Catalogue of Microorganisms (GCM) 10K type strain sequencing project: providing services to taxonomists for standard genome sequencing and annotation.</title>
        <authorList>
            <consortium name="The Broad Institute Genomics Platform"/>
            <consortium name="The Broad Institute Genome Sequencing Center for Infectious Disease"/>
            <person name="Wu L."/>
            <person name="Ma J."/>
        </authorList>
    </citation>
    <scope>NUCLEOTIDE SEQUENCE [LARGE SCALE GENOMIC DNA]</scope>
    <source>
        <strain evidence="3">KCTC 42473</strain>
    </source>
</reference>
<comment type="caution">
    <text evidence="2">The sequence shown here is derived from an EMBL/GenBank/DDBJ whole genome shotgun (WGS) entry which is preliminary data.</text>
</comment>
<proteinExistence type="predicted"/>
<gene>
    <name evidence="2" type="ORF">ACFOM8_08165</name>
</gene>
<keyword evidence="1" id="KW-1133">Transmembrane helix</keyword>
<sequence length="164" mass="18681">MQDTDQTAIRGENIRRLGTFRGEIQFESQMLSSRLGAYLSSQSFLIIAYASTMNAGWAKPGVFMLLVSLPLTLLGFVLSLDALRAIKSSYGVIQRWHDRQNALLEQHGDLADYWPTHHGEDEPPRDPTLSRRFHEGSLFAIRSPWIFGIVWIYLAGVSVWLFLR</sequence>
<dbReference type="RefSeq" id="WP_377760977.1">
    <property type="nucleotide sequence ID" value="NZ_JBHRXY010000004.1"/>
</dbReference>
<dbReference type="Pfam" id="PF24838">
    <property type="entry name" value="8xMP"/>
    <property type="match status" value="1"/>
</dbReference>
<evidence type="ECO:0000313" key="2">
    <source>
        <dbReference type="EMBL" id="MFC3629420.1"/>
    </source>
</evidence>
<organism evidence="2 3">
    <name type="scientific">Paracoccus angustae</name>
    <dbReference type="NCBI Taxonomy" id="1671480"/>
    <lineage>
        <taxon>Bacteria</taxon>
        <taxon>Pseudomonadati</taxon>
        <taxon>Pseudomonadota</taxon>
        <taxon>Alphaproteobacteria</taxon>
        <taxon>Rhodobacterales</taxon>
        <taxon>Paracoccaceae</taxon>
        <taxon>Paracoccus</taxon>
    </lineage>
</organism>
<keyword evidence="1" id="KW-0812">Transmembrane</keyword>
<protein>
    <submittedName>
        <fullName evidence="2">Uncharacterized protein</fullName>
    </submittedName>
</protein>
<evidence type="ECO:0000313" key="3">
    <source>
        <dbReference type="Proteomes" id="UP001595539"/>
    </source>
</evidence>
<dbReference type="EMBL" id="JBHRXY010000004">
    <property type="protein sequence ID" value="MFC3629420.1"/>
    <property type="molecule type" value="Genomic_DNA"/>
</dbReference>
<feature type="transmembrane region" description="Helical" evidence="1">
    <location>
        <begin position="61"/>
        <end position="80"/>
    </location>
</feature>
<keyword evidence="3" id="KW-1185">Reference proteome</keyword>
<keyword evidence="1" id="KW-0472">Membrane</keyword>
<dbReference type="Proteomes" id="UP001595539">
    <property type="component" value="Unassembled WGS sequence"/>
</dbReference>
<evidence type="ECO:0000256" key="1">
    <source>
        <dbReference type="SAM" id="Phobius"/>
    </source>
</evidence>
<feature type="transmembrane region" description="Helical" evidence="1">
    <location>
        <begin position="139"/>
        <end position="163"/>
    </location>
</feature>
<dbReference type="InterPro" id="IPR056918">
    <property type="entry name" value="8xMP"/>
</dbReference>
<name>A0ABV7U386_9RHOB</name>